<evidence type="ECO:0000313" key="1">
    <source>
        <dbReference type="EMBL" id="MBB4278542.1"/>
    </source>
</evidence>
<organism evidence="1 2">
    <name type="scientific">Rhizobium mongolense</name>
    <dbReference type="NCBI Taxonomy" id="57676"/>
    <lineage>
        <taxon>Bacteria</taxon>
        <taxon>Pseudomonadati</taxon>
        <taxon>Pseudomonadota</taxon>
        <taxon>Alphaproteobacteria</taxon>
        <taxon>Hyphomicrobiales</taxon>
        <taxon>Rhizobiaceae</taxon>
        <taxon>Rhizobium/Agrobacterium group</taxon>
        <taxon>Rhizobium</taxon>
    </lineage>
</organism>
<sequence length="49" mass="5225">MSFSTHKGSRSGLAWASQAHDGQIAHMLLDHLGPHTIVLADKAYDAGHS</sequence>
<evidence type="ECO:0008006" key="3">
    <source>
        <dbReference type="Google" id="ProtNLM"/>
    </source>
</evidence>
<accession>A0A7W6WHH9</accession>
<reference evidence="1 2" key="1">
    <citation type="submission" date="2020-08" db="EMBL/GenBank/DDBJ databases">
        <title>Genomic Encyclopedia of Type Strains, Phase IV (KMG-V): Genome sequencing to study the core and pangenomes of soil and plant-associated prokaryotes.</title>
        <authorList>
            <person name="Whitman W."/>
        </authorList>
    </citation>
    <scope>NUCLEOTIDE SEQUENCE [LARGE SCALE GENOMIC DNA]</scope>
    <source>
        <strain evidence="1 2">SEMIA 402</strain>
    </source>
</reference>
<dbReference type="EMBL" id="JACIGM010000019">
    <property type="protein sequence ID" value="MBB4278542.1"/>
    <property type="molecule type" value="Genomic_DNA"/>
</dbReference>
<proteinExistence type="predicted"/>
<dbReference type="Proteomes" id="UP000533641">
    <property type="component" value="Unassembled WGS sequence"/>
</dbReference>
<dbReference type="AlphaFoldDB" id="A0A7W6WHH9"/>
<name>A0A7W6WHH9_9HYPH</name>
<protein>
    <recommendedName>
        <fullName evidence="3">DDE family transposase</fullName>
    </recommendedName>
</protein>
<comment type="caution">
    <text evidence="1">The sequence shown here is derived from an EMBL/GenBank/DDBJ whole genome shotgun (WGS) entry which is preliminary data.</text>
</comment>
<gene>
    <name evidence="1" type="ORF">GGE12_006353</name>
</gene>
<evidence type="ECO:0000313" key="2">
    <source>
        <dbReference type="Proteomes" id="UP000533641"/>
    </source>
</evidence>